<gene>
    <name evidence="1" type="ORF">FAZ95_12340</name>
</gene>
<dbReference type="InterPro" id="IPR009962">
    <property type="entry name" value="DUF1488"/>
</dbReference>
<proteinExistence type="predicted"/>
<dbReference type="Gene3D" id="3.30.160.140">
    <property type="entry name" value="Shew3726-like"/>
    <property type="match status" value="1"/>
</dbReference>
<dbReference type="KEGG" id="tvl:FAZ95_12340"/>
<accession>A0A4P8ISC4</accession>
<dbReference type="InterPro" id="IPR036692">
    <property type="entry name" value="Shew3726-like_sf"/>
</dbReference>
<organism evidence="1 2">
    <name type="scientific">Trinickia violacea</name>
    <dbReference type="NCBI Taxonomy" id="2571746"/>
    <lineage>
        <taxon>Bacteria</taxon>
        <taxon>Pseudomonadati</taxon>
        <taxon>Pseudomonadota</taxon>
        <taxon>Betaproteobacteria</taxon>
        <taxon>Burkholderiales</taxon>
        <taxon>Burkholderiaceae</taxon>
        <taxon>Trinickia</taxon>
    </lineage>
</organism>
<reference evidence="1 2" key="1">
    <citation type="submission" date="2019-05" db="EMBL/GenBank/DDBJ databases">
        <title>Burkholderia sp. DHOD12, isolated from subtropical forest soil.</title>
        <authorList>
            <person name="Gao Z.-H."/>
            <person name="Qiu L.-H."/>
        </authorList>
    </citation>
    <scope>NUCLEOTIDE SEQUENCE [LARGE SCALE GENOMIC DNA]</scope>
    <source>
        <strain evidence="1 2">DHOD12</strain>
    </source>
</reference>
<dbReference type="EMBL" id="CP040077">
    <property type="protein sequence ID" value="QCP49894.1"/>
    <property type="molecule type" value="Genomic_DNA"/>
</dbReference>
<dbReference type="Pfam" id="PF07369">
    <property type="entry name" value="DUF1488"/>
    <property type="match status" value="1"/>
</dbReference>
<name>A0A4P8ISC4_9BURK</name>
<sequence>MQIQFPDEAPQYRGPDLVLTFPALVDGRRINCSITAEALEDHFGAQSSREDDVLRAFECHRHKIHHAACRLLYEVGMKPVILHSGYFRFCEG</sequence>
<dbReference type="SUPFAM" id="SSF160272">
    <property type="entry name" value="Shew3726-like"/>
    <property type="match status" value="1"/>
</dbReference>
<dbReference type="OrthoDB" id="8967044at2"/>
<keyword evidence="2" id="KW-1185">Reference proteome</keyword>
<protein>
    <submittedName>
        <fullName evidence="1">DUF1488 domain-containing protein</fullName>
    </submittedName>
</protein>
<evidence type="ECO:0000313" key="1">
    <source>
        <dbReference type="EMBL" id="QCP49894.1"/>
    </source>
</evidence>
<evidence type="ECO:0000313" key="2">
    <source>
        <dbReference type="Proteomes" id="UP000298656"/>
    </source>
</evidence>
<dbReference type="AlphaFoldDB" id="A0A4P8ISC4"/>
<dbReference type="Proteomes" id="UP000298656">
    <property type="component" value="Chromosome 1"/>
</dbReference>